<evidence type="ECO:0000313" key="3">
    <source>
        <dbReference type="Proteomes" id="UP001163823"/>
    </source>
</evidence>
<gene>
    <name evidence="2" type="ORF">O6P43_004877</name>
</gene>
<comment type="caution">
    <text evidence="2">The sequence shown here is derived from an EMBL/GenBank/DDBJ whole genome shotgun (WGS) entry which is preliminary data.</text>
</comment>
<proteinExistence type="predicted"/>
<protein>
    <submittedName>
        <fullName evidence="2">Uncharacterized protein</fullName>
    </submittedName>
</protein>
<evidence type="ECO:0000256" key="1">
    <source>
        <dbReference type="SAM" id="MobiDB-lite"/>
    </source>
</evidence>
<feature type="compositionally biased region" description="Basic and acidic residues" evidence="1">
    <location>
        <begin position="21"/>
        <end position="37"/>
    </location>
</feature>
<reference evidence="2" key="1">
    <citation type="journal article" date="2023" name="Science">
        <title>Elucidation of the pathway for biosynthesis of saponin adjuvants from the soapbark tree.</title>
        <authorList>
            <person name="Reed J."/>
            <person name="Orme A."/>
            <person name="El-Demerdash A."/>
            <person name="Owen C."/>
            <person name="Martin L.B.B."/>
            <person name="Misra R.C."/>
            <person name="Kikuchi S."/>
            <person name="Rejzek M."/>
            <person name="Martin A.C."/>
            <person name="Harkess A."/>
            <person name="Leebens-Mack J."/>
            <person name="Louveau T."/>
            <person name="Stephenson M.J."/>
            <person name="Osbourn A."/>
        </authorList>
    </citation>
    <scope>NUCLEOTIDE SEQUENCE</scope>
    <source>
        <strain evidence="2">S10</strain>
    </source>
</reference>
<sequence length="111" mass="13028">MIMVEILNFDAMQEDPPSPKTPERAEFRLPHTPKDPPPRPTPRYKPTDFTLKILMNSVYSLDPEFQKKFHSQWKAVLKTPATIAAEKKRKLKTLKSLRNLNMEKYFRGCLK</sequence>
<evidence type="ECO:0000313" key="2">
    <source>
        <dbReference type="EMBL" id="KAJ7974875.1"/>
    </source>
</evidence>
<dbReference type="EMBL" id="JARAOO010000003">
    <property type="protein sequence ID" value="KAJ7974875.1"/>
    <property type="molecule type" value="Genomic_DNA"/>
</dbReference>
<dbReference type="Proteomes" id="UP001163823">
    <property type="component" value="Chromosome 3"/>
</dbReference>
<keyword evidence="3" id="KW-1185">Reference proteome</keyword>
<accession>A0AAD7VGP5</accession>
<dbReference type="KEGG" id="qsa:O6P43_004877"/>
<dbReference type="AlphaFoldDB" id="A0AAD7VGP5"/>
<name>A0AAD7VGP5_QUISA</name>
<organism evidence="2 3">
    <name type="scientific">Quillaja saponaria</name>
    <name type="common">Soap bark tree</name>
    <dbReference type="NCBI Taxonomy" id="32244"/>
    <lineage>
        <taxon>Eukaryota</taxon>
        <taxon>Viridiplantae</taxon>
        <taxon>Streptophyta</taxon>
        <taxon>Embryophyta</taxon>
        <taxon>Tracheophyta</taxon>
        <taxon>Spermatophyta</taxon>
        <taxon>Magnoliopsida</taxon>
        <taxon>eudicotyledons</taxon>
        <taxon>Gunneridae</taxon>
        <taxon>Pentapetalae</taxon>
        <taxon>rosids</taxon>
        <taxon>fabids</taxon>
        <taxon>Fabales</taxon>
        <taxon>Quillajaceae</taxon>
        <taxon>Quillaja</taxon>
    </lineage>
</organism>
<feature type="region of interest" description="Disordered" evidence="1">
    <location>
        <begin position="9"/>
        <end position="45"/>
    </location>
</feature>